<feature type="transmembrane region" description="Helical" evidence="8">
    <location>
        <begin position="293"/>
        <end position="314"/>
    </location>
</feature>
<comment type="similarity">
    <text evidence="2">Belongs to the multi antimicrobial extrusion (MATE) (TC 2.A.66.1) family.</text>
</comment>
<evidence type="ECO:0000256" key="3">
    <source>
        <dbReference type="ARBA" id="ARBA00022448"/>
    </source>
</evidence>
<keyword evidence="3" id="KW-0813">Transport</keyword>
<evidence type="ECO:0000256" key="8">
    <source>
        <dbReference type="SAM" id="Phobius"/>
    </source>
</evidence>
<dbReference type="EMBL" id="DS113770">
    <property type="protein sequence ID" value="EAX96185.1"/>
    <property type="molecule type" value="Genomic_DNA"/>
</dbReference>
<reference evidence="9" key="1">
    <citation type="submission" date="2006-10" db="EMBL/GenBank/DDBJ databases">
        <authorList>
            <person name="Amadeo P."/>
            <person name="Zhao Q."/>
            <person name="Wortman J."/>
            <person name="Fraser-Liggett C."/>
            <person name="Carlton J."/>
        </authorList>
    </citation>
    <scope>NUCLEOTIDE SEQUENCE</scope>
    <source>
        <strain evidence="9">G3</strain>
    </source>
</reference>
<feature type="transmembrane region" description="Helical" evidence="8">
    <location>
        <begin position="144"/>
        <end position="165"/>
    </location>
</feature>
<feature type="transmembrane region" description="Helical" evidence="8">
    <location>
        <begin position="367"/>
        <end position="388"/>
    </location>
</feature>
<dbReference type="InterPro" id="IPR052031">
    <property type="entry name" value="Membrane_Transporter-Flippase"/>
</dbReference>
<keyword evidence="10" id="KW-1185">Reference proteome</keyword>
<dbReference type="SMR" id="A2FFX5"/>
<feature type="transmembrane region" description="Helical" evidence="8">
    <location>
        <begin position="69"/>
        <end position="90"/>
    </location>
</feature>
<gene>
    <name evidence="9" type="ORF">TVAG_000140</name>
</gene>
<evidence type="ECO:0000256" key="1">
    <source>
        <dbReference type="ARBA" id="ARBA00004651"/>
    </source>
</evidence>
<evidence type="ECO:0000256" key="5">
    <source>
        <dbReference type="ARBA" id="ARBA00022692"/>
    </source>
</evidence>
<keyword evidence="4" id="KW-1003">Cell membrane</keyword>
<evidence type="ECO:0000256" key="7">
    <source>
        <dbReference type="ARBA" id="ARBA00023136"/>
    </source>
</evidence>
<dbReference type="InterPro" id="IPR002528">
    <property type="entry name" value="MATE_fam"/>
</dbReference>
<keyword evidence="6 8" id="KW-1133">Transmembrane helix</keyword>
<feature type="transmembrane region" description="Helical" evidence="8">
    <location>
        <begin position="247"/>
        <end position="273"/>
    </location>
</feature>
<dbReference type="PANTHER" id="PTHR43549">
    <property type="entry name" value="MULTIDRUG RESISTANCE PROTEIN YPNP-RELATED"/>
    <property type="match status" value="1"/>
</dbReference>
<feature type="transmembrane region" description="Helical" evidence="8">
    <location>
        <begin position="102"/>
        <end position="124"/>
    </location>
</feature>
<evidence type="ECO:0000256" key="2">
    <source>
        <dbReference type="ARBA" id="ARBA00010199"/>
    </source>
</evidence>
<dbReference type="Pfam" id="PF01554">
    <property type="entry name" value="MatE"/>
    <property type="match status" value="2"/>
</dbReference>
<dbReference type="KEGG" id="tva:4753953"/>
<evidence type="ECO:0000313" key="9">
    <source>
        <dbReference type="EMBL" id="EAX96185.1"/>
    </source>
</evidence>
<keyword evidence="7 8" id="KW-0472">Membrane</keyword>
<dbReference type="GO" id="GO:0005886">
    <property type="term" value="C:plasma membrane"/>
    <property type="evidence" value="ECO:0007669"/>
    <property type="project" value="UniProtKB-SubCell"/>
</dbReference>
<name>A2FFX5_TRIV3</name>
<feature type="transmembrane region" description="Helical" evidence="8">
    <location>
        <begin position="335"/>
        <end position="361"/>
    </location>
</feature>
<dbReference type="Proteomes" id="UP000001542">
    <property type="component" value="Unassembled WGS sequence"/>
</dbReference>
<feature type="transmembrane region" description="Helical" evidence="8">
    <location>
        <begin position="21"/>
        <end position="49"/>
    </location>
</feature>
<sequence length="488" mass="53262">MISKTENKSDEHYRLGGRPPLTTILVLAFGAIMSQVSSALFGIVDSMWVSKALGTKALAAVSTYSPFDYIGRAFAFFLTVSGASKISALLGEGKGEETSQVICDILRVELILAVFIPCSMLPWVKKAAAWFGASKDVVDLEFHFISVTLGFQITTGTFYAIGGFLQGEGRSIAFGIANVISCLLNMLLLNPLLLYYTNLSVAGSAIATIMADGLPAIVLFIMYFTGRFSVKPKFSQFFKKFSPHTFPALRVGLSALIAYLSMSIPGIMIQRFIGSSAQSVFEYNCVISGNTVSYRVALIIVAVTIALNAGYLPCASYAYASKNYKRWLRLTIHQCWLNFAWGSLCATIIVTIPVHISMMFVKDKTELYYASTMLFNGCCGFFIGWLRNNSQSILQSMQKGPFASILSLFTQMISLVACSVGLSLTNKHNAPRIEFAYPLSFLIGGVICIVALIFPIGKLYKEVNGKGSQRYTAIRTPLEMSLDTDAAT</sequence>
<evidence type="ECO:0000313" key="10">
    <source>
        <dbReference type="Proteomes" id="UP000001542"/>
    </source>
</evidence>
<accession>A2FFX5</accession>
<dbReference type="GO" id="GO:0042910">
    <property type="term" value="F:xenobiotic transmembrane transporter activity"/>
    <property type="evidence" value="ECO:0007669"/>
    <property type="project" value="InterPro"/>
</dbReference>
<evidence type="ECO:0008006" key="11">
    <source>
        <dbReference type="Google" id="ProtNLM"/>
    </source>
</evidence>
<evidence type="ECO:0000256" key="6">
    <source>
        <dbReference type="ARBA" id="ARBA00022989"/>
    </source>
</evidence>
<dbReference type="InParanoid" id="A2FFX5"/>
<dbReference type="RefSeq" id="XP_001309115.1">
    <property type="nucleotide sequence ID" value="XM_001309114.1"/>
</dbReference>
<dbReference type="CDD" id="cd12082">
    <property type="entry name" value="MATE_like"/>
    <property type="match status" value="1"/>
</dbReference>
<feature type="transmembrane region" description="Helical" evidence="8">
    <location>
        <begin position="435"/>
        <end position="456"/>
    </location>
</feature>
<dbReference type="GO" id="GO:0015297">
    <property type="term" value="F:antiporter activity"/>
    <property type="evidence" value="ECO:0007669"/>
    <property type="project" value="InterPro"/>
</dbReference>
<feature type="transmembrane region" description="Helical" evidence="8">
    <location>
        <begin position="400"/>
        <end position="423"/>
    </location>
</feature>
<evidence type="ECO:0000256" key="4">
    <source>
        <dbReference type="ARBA" id="ARBA00022475"/>
    </source>
</evidence>
<feature type="transmembrane region" description="Helical" evidence="8">
    <location>
        <begin position="172"/>
        <end position="196"/>
    </location>
</feature>
<organism evidence="9 10">
    <name type="scientific">Trichomonas vaginalis (strain ATCC PRA-98 / G3)</name>
    <dbReference type="NCBI Taxonomy" id="412133"/>
    <lineage>
        <taxon>Eukaryota</taxon>
        <taxon>Metamonada</taxon>
        <taxon>Parabasalia</taxon>
        <taxon>Trichomonadida</taxon>
        <taxon>Trichomonadidae</taxon>
        <taxon>Trichomonas</taxon>
    </lineage>
</organism>
<dbReference type="PANTHER" id="PTHR43549:SF2">
    <property type="entry name" value="MULTIDRUG RESISTANCE PROTEIN NORM-RELATED"/>
    <property type="match status" value="1"/>
</dbReference>
<dbReference type="VEuPathDB" id="TrichDB:TVAG_000140"/>
<keyword evidence="5 8" id="KW-0812">Transmembrane</keyword>
<feature type="transmembrane region" description="Helical" evidence="8">
    <location>
        <begin position="202"/>
        <end position="226"/>
    </location>
</feature>
<proteinExistence type="inferred from homology"/>
<reference evidence="9" key="2">
    <citation type="journal article" date="2007" name="Science">
        <title>Draft genome sequence of the sexually transmitted pathogen Trichomonas vaginalis.</title>
        <authorList>
            <person name="Carlton J.M."/>
            <person name="Hirt R.P."/>
            <person name="Silva J.C."/>
            <person name="Delcher A.L."/>
            <person name="Schatz M."/>
            <person name="Zhao Q."/>
            <person name="Wortman J.R."/>
            <person name="Bidwell S.L."/>
            <person name="Alsmark U.C.M."/>
            <person name="Besteiro S."/>
            <person name="Sicheritz-Ponten T."/>
            <person name="Noel C.J."/>
            <person name="Dacks J.B."/>
            <person name="Foster P.G."/>
            <person name="Simillion C."/>
            <person name="Van de Peer Y."/>
            <person name="Miranda-Saavedra D."/>
            <person name="Barton G.J."/>
            <person name="Westrop G.D."/>
            <person name="Mueller S."/>
            <person name="Dessi D."/>
            <person name="Fiori P.L."/>
            <person name="Ren Q."/>
            <person name="Paulsen I."/>
            <person name="Zhang H."/>
            <person name="Bastida-Corcuera F.D."/>
            <person name="Simoes-Barbosa A."/>
            <person name="Brown M.T."/>
            <person name="Hayes R.D."/>
            <person name="Mukherjee M."/>
            <person name="Okumura C.Y."/>
            <person name="Schneider R."/>
            <person name="Smith A.J."/>
            <person name="Vanacova S."/>
            <person name="Villalvazo M."/>
            <person name="Haas B.J."/>
            <person name="Pertea M."/>
            <person name="Feldblyum T.V."/>
            <person name="Utterback T.R."/>
            <person name="Shu C.L."/>
            <person name="Osoegawa K."/>
            <person name="de Jong P.J."/>
            <person name="Hrdy I."/>
            <person name="Horvathova L."/>
            <person name="Zubacova Z."/>
            <person name="Dolezal P."/>
            <person name="Malik S.B."/>
            <person name="Logsdon J.M. Jr."/>
            <person name="Henze K."/>
            <person name="Gupta A."/>
            <person name="Wang C.C."/>
            <person name="Dunne R.L."/>
            <person name="Upcroft J.A."/>
            <person name="Upcroft P."/>
            <person name="White O."/>
            <person name="Salzberg S.L."/>
            <person name="Tang P."/>
            <person name="Chiu C.-H."/>
            <person name="Lee Y.-S."/>
            <person name="Embley T.M."/>
            <person name="Coombs G.H."/>
            <person name="Mottram J.C."/>
            <person name="Tachezy J."/>
            <person name="Fraser-Liggett C.M."/>
            <person name="Johnson P.J."/>
        </authorList>
    </citation>
    <scope>NUCLEOTIDE SEQUENCE [LARGE SCALE GENOMIC DNA]</scope>
    <source>
        <strain evidence="9">G3</strain>
    </source>
</reference>
<dbReference type="VEuPathDB" id="TrichDB:TVAGG3_0658000"/>
<comment type="subcellular location">
    <subcellularLocation>
        <location evidence="1">Cell membrane</location>
        <topology evidence="1">Multi-pass membrane protein</topology>
    </subcellularLocation>
</comment>
<protein>
    <recommendedName>
        <fullName evidence="11">MatE family protein</fullName>
    </recommendedName>
</protein>
<dbReference type="AlphaFoldDB" id="A2FFX5"/>